<dbReference type="GO" id="GO:0000162">
    <property type="term" value="P:L-tryptophan biosynthetic process"/>
    <property type="evidence" value="ECO:0007669"/>
    <property type="project" value="UniProtKB-UniPathway"/>
</dbReference>
<reference evidence="18 19" key="1">
    <citation type="submission" date="2014-12" db="EMBL/GenBank/DDBJ databases">
        <title>Draft genome sequences of 29 type strains of Enterococci.</title>
        <authorList>
            <person name="Zhong Z."/>
            <person name="Sun Z."/>
            <person name="Liu W."/>
            <person name="Zhang W."/>
            <person name="Zhang H."/>
        </authorList>
    </citation>
    <scope>NUCLEOTIDE SEQUENCE [LARGE SCALE GENOMIC DNA]</scope>
    <source>
        <strain evidence="18 19">DSM 17690</strain>
    </source>
</reference>
<dbReference type="GO" id="GO:0004049">
    <property type="term" value="F:anthranilate synthase activity"/>
    <property type="evidence" value="ECO:0007669"/>
    <property type="project" value="UniProtKB-EC"/>
</dbReference>
<evidence type="ECO:0000259" key="16">
    <source>
        <dbReference type="Pfam" id="PF00425"/>
    </source>
</evidence>
<evidence type="ECO:0000256" key="6">
    <source>
        <dbReference type="ARBA" id="ARBA00020653"/>
    </source>
</evidence>
<evidence type="ECO:0000256" key="11">
    <source>
        <dbReference type="ARBA" id="ARBA00023141"/>
    </source>
</evidence>
<dbReference type="Pfam" id="PF04715">
    <property type="entry name" value="Anth_synt_I_N"/>
    <property type="match status" value="1"/>
</dbReference>
<protein>
    <recommendedName>
        <fullName evidence="6 15">Anthranilate synthase component 1</fullName>
        <ecNumber evidence="5 15">4.1.3.27</ecNumber>
    </recommendedName>
</protein>
<dbReference type="OrthoDB" id="9803598at2"/>
<evidence type="ECO:0000259" key="17">
    <source>
        <dbReference type="Pfam" id="PF04715"/>
    </source>
</evidence>
<keyword evidence="10 15" id="KW-0460">Magnesium</keyword>
<keyword evidence="8 15" id="KW-0479">Metal-binding</keyword>
<dbReference type="InterPro" id="IPR005801">
    <property type="entry name" value="ADC_synthase"/>
</dbReference>
<comment type="catalytic activity">
    <reaction evidence="14 15">
        <text>chorismate + L-glutamine = anthranilate + pyruvate + L-glutamate + H(+)</text>
        <dbReference type="Rhea" id="RHEA:21732"/>
        <dbReference type="ChEBI" id="CHEBI:15361"/>
        <dbReference type="ChEBI" id="CHEBI:15378"/>
        <dbReference type="ChEBI" id="CHEBI:16567"/>
        <dbReference type="ChEBI" id="CHEBI:29748"/>
        <dbReference type="ChEBI" id="CHEBI:29985"/>
        <dbReference type="ChEBI" id="CHEBI:58359"/>
        <dbReference type="EC" id="4.1.3.27"/>
    </reaction>
</comment>
<feature type="domain" description="Chorismate-utilising enzyme C-terminal" evidence="16">
    <location>
        <begin position="198"/>
        <end position="452"/>
    </location>
</feature>
<comment type="pathway">
    <text evidence="2 15">Amino-acid biosynthesis; L-tryptophan biosynthesis; L-tryptophan from chorismate: step 1/5.</text>
</comment>
<evidence type="ECO:0000313" key="18">
    <source>
        <dbReference type="EMBL" id="OJG11150.1"/>
    </source>
</evidence>
<evidence type="ECO:0000256" key="9">
    <source>
        <dbReference type="ARBA" id="ARBA00022822"/>
    </source>
</evidence>
<evidence type="ECO:0000256" key="13">
    <source>
        <dbReference type="ARBA" id="ARBA00025634"/>
    </source>
</evidence>
<evidence type="ECO:0000256" key="2">
    <source>
        <dbReference type="ARBA" id="ARBA00004873"/>
    </source>
</evidence>
<dbReference type="NCBIfam" id="TIGR00564">
    <property type="entry name" value="trpE_most"/>
    <property type="match status" value="1"/>
</dbReference>
<dbReference type="Pfam" id="PF00425">
    <property type="entry name" value="Chorismate_bind"/>
    <property type="match status" value="1"/>
</dbReference>
<organism evidence="18 19">
    <name type="scientific">Enterococcus aquimarinus</name>
    <dbReference type="NCBI Taxonomy" id="328396"/>
    <lineage>
        <taxon>Bacteria</taxon>
        <taxon>Bacillati</taxon>
        <taxon>Bacillota</taxon>
        <taxon>Bacilli</taxon>
        <taxon>Lactobacillales</taxon>
        <taxon>Enterococcaceae</taxon>
        <taxon>Enterococcus</taxon>
    </lineage>
</organism>
<dbReference type="UniPathway" id="UPA00035">
    <property type="reaction ID" value="UER00040"/>
</dbReference>
<sequence length="462" mass="51787">MRKIKKMNGDCVTPVSAFLRIRGKNKCLLESIPREKETSRYSIIAYDPVLELQYQEGTFIVSNQLTGTSKTYQTTDPLKEIERYVLKETALLEDLPFQGGAIGYVGYDVIACYEDIGTLPPDELAIPALDLLLFERFVIFDHQTEEMTLVVENTYSDCGEAELESQLEMLARELGTPTPKEQAPLADETLHFTSNFTQEAFEAVVQEAKDLITAGDLFQVVPSQRLRARFKQSPFDYYRKLRLSNPSAYLYYLDFNETTKVIGTSPESLVQVKGEKVSTNPIAGTRKRGATKAEDNRLAEELLNDEKERAEHLMLIDLGRNDIGQIAEIGSVTVPLYMVIEKYRYVMHIVSLVEGRLKKGLSAMDALKATLPAGTVSGAPKIRAMTRIYQWEPVRRGVYAGAVGYFSQDNQADFAIGIRTLVLKDQMAYVQAGAGIVYDSDPTSEYFETLQKAKALLEVGKK</sequence>
<dbReference type="PRINTS" id="PR00095">
    <property type="entry name" value="ANTSNTHASEI"/>
</dbReference>
<dbReference type="STRING" id="328396.RU93_GL001637"/>
<evidence type="ECO:0000256" key="15">
    <source>
        <dbReference type="RuleBase" id="RU364045"/>
    </source>
</evidence>
<dbReference type="RefSeq" id="WP_071874356.1">
    <property type="nucleotide sequence ID" value="NZ_JBHSHF010000020.1"/>
</dbReference>
<comment type="cofactor">
    <cofactor evidence="1 15">
        <name>Mg(2+)</name>
        <dbReference type="ChEBI" id="CHEBI:18420"/>
    </cofactor>
</comment>
<dbReference type="SUPFAM" id="SSF56322">
    <property type="entry name" value="ADC synthase"/>
    <property type="match status" value="1"/>
</dbReference>
<keyword evidence="7 15" id="KW-0028">Amino-acid biosynthesis</keyword>
<comment type="subunit">
    <text evidence="4 15">Heterotetramer consisting of two non-identical subunits: a beta subunit (TrpG) and a large alpha subunit (TrpE).</text>
</comment>
<evidence type="ECO:0000256" key="1">
    <source>
        <dbReference type="ARBA" id="ARBA00001946"/>
    </source>
</evidence>
<evidence type="ECO:0000256" key="3">
    <source>
        <dbReference type="ARBA" id="ARBA00009562"/>
    </source>
</evidence>
<comment type="similarity">
    <text evidence="3 15">Belongs to the anthranilate synthase component I family.</text>
</comment>
<dbReference type="GO" id="GO:0046872">
    <property type="term" value="F:metal ion binding"/>
    <property type="evidence" value="ECO:0007669"/>
    <property type="project" value="UniProtKB-KW"/>
</dbReference>
<dbReference type="InterPro" id="IPR015890">
    <property type="entry name" value="Chorismate_C"/>
</dbReference>
<dbReference type="EMBL" id="JXKD01000004">
    <property type="protein sequence ID" value="OJG11150.1"/>
    <property type="molecule type" value="Genomic_DNA"/>
</dbReference>
<evidence type="ECO:0000256" key="5">
    <source>
        <dbReference type="ARBA" id="ARBA00012266"/>
    </source>
</evidence>
<evidence type="ECO:0000256" key="7">
    <source>
        <dbReference type="ARBA" id="ARBA00022605"/>
    </source>
</evidence>
<dbReference type="Proteomes" id="UP000182149">
    <property type="component" value="Unassembled WGS sequence"/>
</dbReference>
<dbReference type="Gene3D" id="3.60.120.10">
    <property type="entry name" value="Anthranilate synthase"/>
    <property type="match status" value="1"/>
</dbReference>
<accession>A0A1L8QUH4</accession>
<gene>
    <name evidence="15" type="primary">trpE</name>
    <name evidence="18" type="ORF">RU93_GL001637</name>
</gene>
<evidence type="ECO:0000256" key="10">
    <source>
        <dbReference type="ARBA" id="ARBA00022842"/>
    </source>
</evidence>
<dbReference type="InterPro" id="IPR006805">
    <property type="entry name" value="Anth_synth_I_N"/>
</dbReference>
<feature type="domain" description="Anthranilate synthase component I N-terminal" evidence="17">
    <location>
        <begin position="10"/>
        <end position="149"/>
    </location>
</feature>
<name>A0A1L8QUH4_9ENTE</name>
<keyword evidence="9 15" id="KW-0822">Tryptophan biosynthesis</keyword>
<comment type="caution">
    <text evidence="18">The sequence shown here is derived from an EMBL/GenBank/DDBJ whole genome shotgun (WGS) entry which is preliminary data.</text>
</comment>
<keyword evidence="12 15" id="KW-0456">Lyase</keyword>
<keyword evidence="11 15" id="KW-0057">Aromatic amino acid biosynthesis</keyword>
<dbReference type="AlphaFoldDB" id="A0A1L8QUH4"/>
<evidence type="ECO:0000313" key="19">
    <source>
        <dbReference type="Proteomes" id="UP000182149"/>
    </source>
</evidence>
<evidence type="ECO:0000256" key="8">
    <source>
        <dbReference type="ARBA" id="ARBA00022723"/>
    </source>
</evidence>
<comment type="function">
    <text evidence="13 15">Part of a heterotetrameric complex that catalyzes the two-step biosynthesis of anthranilate, an intermediate in the biosynthesis of L-tryptophan. In the first step, the glutamine-binding beta subunit (TrpG) of anthranilate synthase (AS) provides the glutamine amidotransferase activity which generates ammonia as a substrate that, along with chorismate, is used in the second step, catalyzed by the large alpha subunit of AS (TrpE) to produce anthranilate. In the absence of TrpG, TrpE can synthesize anthranilate directly from chorismate and high concentrations of ammonia.</text>
</comment>
<dbReference type="EC" id="4.1.3.27" evidence="5 15"/>
<proteinExistence type="inferred from homology"/>
<evidence type="ECO:0000256" key="4">
    <source>
        <dbReference type="ARBA" id="ARBA00011575"/>
    </source>
</evidence>
<dbReference type="InterPro" id="IPR005256">
    <property type="entry name" value="Anth_synth_I_PabB"/>
</dbReference>
<evidence type="ECO:0000256" key="12">
    <source>
        <dbReference type="ARBA" id="ARBA00023239"/>
    </source>
</evidence>
<evidence type="ECO:0000256" key="14">
    <source>
        <dbReference type="ARBA" id="ARBA00047683"/>
    </source>
</evidence>
<keyword evidence="19" id="KW-1185">Reference proteome</keyword>
<dbReference type="InterPro" id="IPR019999">
    <property type="entry name" value="Anth_synth_I-like"/>
</dbReference>
<dbReference type="PANTHER" id="PTHR11236">
    <property type="entry name" value="AMINOBENZOATE/ANTHRANILATE SYNTHASE"/>
    <property type="match status" value="1"/>
</dbReference>
<dbReference type="PANTHER" id="PTHR11236:SF48">
    <property type="entry name" value="ISOCHORISMATE SYNTHASE MENF"/>
    <property type="match status" value="1"/>
</dbReference>